<dbReference type="Gene3D" id="1.10.10.10">
    <property type="entry name" value="Winged helix-like DNA-binding domain superfamily/Winged helix DNA-binding domain"/>
    <property type="match status" value="1"/>
</dbReference>
<protein>
    <submittedName>
        <fullName evidence="2">Unannotated protein</fullName>
    </submittedName>
</protein>
<name>A0A6J7CQM5_9ZZZZ</name>
<evidence type="ECO:0000259" key="1">
    <source>
        <dbReference type="Pfam" id="PF12802"/>
    </source>
</evidence>
<accession>A0A6J7CQM5</accession>
<organism evidence="2">
    <name type="scientific">freshwater metagenome</name>
    <dbReference type="NCBI Taxonomy" id="449393"/>
    <lineage>
        <taxon>unclassified sequences</taxon>
        <taxon>metagenomes</taxon>
        <taxon>ecological metagenomes</taxon>
    </lineage>
</organism>
<dbReference type="AlphaFoldDB" id="A0A6J7CQM5"/>
<dbReference type="InterPro" id="IPR000835">
    <property type="entry name" value="HTH_MarR-typ"/>
</dbReference>
<gene>
    <name evidence="2" type="ORF">UFOPK3444_00151</name>
</gene>
<proteinExistence type="predicted"/>
<dbReference type="EMBL" id="CAFBLU010000002">
    <property type="protein sequence ID" value="CAB4860657.1"/>
    <property type="molecule type" value="Genomic_DNA"/>
</dbReference>
<dbReference type="SUPFAM" id="SSF46785">
    <property type="entry name" value="Winged helix' DNA-binding domain"/>
    <property type="match status" value="1"/>
</dbReference>
<evidence type="ECO:0000313" key="2">
    <source>
        <dbReference type="EMBL" id="CAB4860657.1"/>
    </source>
</evidence>
<dbReference type="Pfam" id="PF12802">
    <property type="entry name" value="MarR_2"/>
    <property type="match status" value="1"/>
</dbReference>
<dbReference type="InterPro" id="IPR036390">
    <property type="entry name" value="WH_DNA-bd_sf"/>
</dbReference>
<sequence length="93" mass="10477">MASWTFLTNHAHVLVCIAKDPGVRVREIAIRVGITERASQRIVGELVSEGYVERRREGRRNSYSVKGRLPLRHPMDSNHAVGEILTVLAETDQ</sequence>
<feature type="domain" description="HTH marR-type" evidence="1">
    <location>
        <begin position="9"/>
        <end position="58"/>
    </location>
</feature>
<reference evidence="2" key="1">
    <citation type="submission" date="2020-05" db="EMBL/GenBank/DDBJ databases">
        <authorList>
            <person name="Chiriac C."/>
            <person name="Salcher M."/>
            <person name="Ghai R."/>
            <person name="Kavagutti S V."/>
        </authorList>
    </citation>
    <scope>NUCLEOTIDE SEQUENCE</scope>
</reference>
<dbReference type="InterPro" id="IPR036388">
    <property type="entry name" value="WH-like_DNA-bd_sf"/>
</dbReference>